<evidence type="ECO:0000313" key="1">
    <source>
        <dbReference type="EMBL" id="KOS56348.1"/>
    </source>
</evidence>
<dbReference type="PATRIC" id="fig|1441923.3.peg.2291"/>
<dbReference type="RefSeq" id="WP_054372602.1">
    <property type="nucleotide sequence ID" value="NZ_AZYO01000020.1"/>
</dbReference>
<dbReference type="AlphaFoldDB" id="A0A0M8PQ95"/>
<organism evidence="1 2">
    <name type="scientific">Rhodococcus rhodochrous KG-21</name>
    <dbReference type="NCBI Taxonomy" id="1441923"/>
    <lineage>
        <taxon>Bacteria</taxon>
        <taxon>Bacillati</taxon>
        <taxon>Actinomycetota</taxon>
        <taxon>Actinomycetes</taxon>
        <taxon>Mycobacteriales</taxon>
        <taxon>Nocardiaceae</taxon>
        <taxon>Rhodococcus</taxon>
    </lineage>
</organism>
<reference evidence="1 2" key="1">
    <citation type="journal article" date="2015" name="Genome Announc.">
        <title>Draft Genome Sequence of Rhodococcus rhodochrous Strain KG-21, a Soil Isolate from Oil Fields of Krishna-Godavari Basin, India.</title>
        <authorList>
            <person name="Dawar C."/>
            <person name="Aggarwal R.K."/>
        </authorList>
    </citation>
    <scope>NUCLEOTIDE SEQUENCE [LARGE SCALE GENOMIC DNA]</scope>
    <source>
        <strain evidence="1 2">KG-21</strain>
    </source>
</reference>
<name>A0A0M8PQ95_RHORH</name>
<accession>A0A0M8PQ95</accession>
<comment type="caution">
    <text evidence="1">The sequence shown here is derived from an EMBL/GenBank/DDBJ whole genome shotgun (WGS) entry which is preliminary data.</text>
</comment>
<dbReference type="Proteomes" id="UP000037712">
    <property type="component" value="Unassembled WGS sequence"/>
</dbReference>
<dbReference type="EMBL" id="AZYO01000020">
    <property type="protein sequence ID" value="KOS56348.1"/>
    <property type="molecule type" value="Genomic_DNA"/>
</dbReference>
<reference evidence="2" key="2">
    <citation type="submission" date="2015-01" db="EMBL/GenBank/DDBJ databases">
        <title>Draft genome sequence of potential hydrocarbon metabolising strain of Rhodococcus rhodochrous.</title>
        <authorList>
            <person name="Aggarwal R.K."/>
            <person name="Dawar C."/>
        </authorList>
    </citation>
    <scope>NUCLEOTIDE SEQUENCE [LARGE SCALE GENOMIC DNA]</scope>
    <source>
        <strain evidence="2">KG-21</strain>
    </source>
</reference>
<gene>
    <name evidence="1" type="ORF">Z051_10355</name>
</gene>
<sequence>MNATEMGVLKQVAVTTLVSHSHHLSDIGEAVRFRDPYDSSLAEARELERLEELGLIAFGAHGRSLGDVKLTSAGVEILAYLAAAG</sequence>
<evidence type="ECO:0000313" key="2">
    <source>
        <dbReference type="Proteomes" id="UP000037712"/>
    </source>
</evidence>
<protein>
    <submittedName>
        <fullName evidence="1">Uncharacterized protein</fullName>
    </submittedName>
</protein>
<proteinExistence type="predicted"/>